<dbReference type="FunCoup" id="A0A136J9D1">
    <property type="interactions" value="576"/>
</dbReference>
<evidence type="ECO:0000256" key="1">
    <source>
        <dbReference type="ARBA" id="ARBA00010505"/>
    </source>
</evidence>
<organism evidence="11 12">
    <name type="scientific">Microdochium bolleyi</name>
    <dbReference type="NCBI Taxonomy" id="196109"/>
    <lineage>
        <taxon>Eukaryota</taxon>
        <taxon>Fungi</taxon>
        <taxon>Dikarya</taxon>
        <taxon>Ascomycota</taxon>
        <taxon>Pezizomycotina</taxon>
        <taxon>Sordariomycetes</taxon>
        <taxon>Xylariomycetidae</taxon>
        <taxon>Xylariales</taxon>
        <taxon>Microdochiaceae</taxon>
        <taxon>Microdochium</taxon>
    </lineage>
</organism>
<dbReference type="InParanoid" id="A0A136J9D1"/>
<evidence type="ECO:0000256" key="7">
    <source>
        <dbReference type="ARBA" id="ARBA00079296"/>
    </source>
</evidence>
<dbReference type="InterPro" id="IPR013766">
    <property type="entry name" value="Thioredoxin_domain"/>
</dbReference>
<evidence type="ECO:0000256" key="6">
    <source>
        <dbReference type="ARBA" id="ARBA00032824"/>
    </source>
</evidence>
<comment type="function">
    <text evidence="9">Thiol-specific peroxidase that catalyzes the reduction of hydrogen peroxide and organic hydroperoxides to water and alcohols, respectively. Plays a role in cell protection against oxidative stress by detoxifying peroxides.</text>
</comment>
<dbReference type="InterPro" id="IPR037944">
    <property type="entry name" value="PRX5-like"/>
</dbReference>
<dbReference type="GO" id="GO:0008379">
    <property type="term" value="F:thioredoxin peroxidase activity"/>
    <property type="evidence" value="ECO:0007669"/>
    <property type="project" value="InterPro"/>
</dbReference>
<dbReference type="Pfam" id="PF08534">
    <property type="entry name" value="Redoxin"/>
    <property type="match status" value="1"/>
</dbReference>
<dbReference type="SUPFAM" id="SSF52833">
    <property type="entry name" value="Thioredoxin-like"/>
    <property type="match status" value="1"/>
</dbReference>
<dbReference type="CDD" id="cd03013">
    <property type="entry name" value="PRX5_like"/>
    <property type="match status" value="1"/>
</dbReference>
<dbReference type="GO" id="GO:0005777">
    <property type="term" value="C:peroxisome"/>
    <property type="evidence" value="ECO:0007669"/>
    <property type="project" value="TreeGrafter"/>
</dbReference>
<evidence type="ECO:0000256" key="8">
    <source>
        <dbReference type="PIRSR" id="PIRSR637944-1"/>
    </source>
</evidence>
<keyword evidence="5 9" id="KW-0676">Redox-active center</keyword>
<dbReference type="AlphaFoldDB" id="A0A136J9D1"/>
<dbReference type="InterPro" id="IPR013740">
    <property type="entry name" value="Redoxin"/>
</dbReference>
<name>A0A136J9D1_9PEZI</name>
<proteinExistence type="inferred from homology"/>
<gene>
    <name evidence="11" type="ORF">Micbo1qcDRAFT_38978</name>
</gene>
<evidence type="ECO:0000256" key="4">
    <source>
        <dbReference type="ARBA" id="ARBA00023002"/>
    </source>
</evidence>
<evidence type="ECO:0000259" key="10">
    <source>
        <dbReference type="PROSITE" id="PS51352"/>
    </source>
</evidence>
<sequence length="166" mass="18080">MTALKVGDTFPEDVKFSYVPYTPDKGEVTACGMPITYDASKEFKNKKVVLVSVPGAFTPTCQNQHITGFIGKIADLKKAGVDQVVVIAYNDAFVMSAWGKANAVQDDFIIFASDDETKFSTALGWTMGPRTARYAIVVDHGKVTYAEKEPQRTLDVSSVESVLAKL</sequence>
<evidence type="ECO:0000256" key="3">
    <source>
        <dbReference type="ARBA" id="ARBA00022862"/>
    </source>
</evidence>
<protein>
    <recommendedName>
        <fullName evidence="6">Thioredoxin peroxidase</fullName>
    </recommendedName>
    <alternativeName>
        <fullName evidence="7">Thioredoxin-dependent peroxiredoxin</fullName>
    </alternativeName>
</protein>
<dbReference type="GO" id="GO:0034599">
    <property type="term" value="P:cellular response to oxidative stress"/>
    <property type="evidence" value="ECO:0007669"/>
    <property type="project" value="InterPro"/>
</dbReference>
<reference evidence="12" key="1">
    <citation type="submission" date="2016-02" db="EMBL/GenBank/DDBJ databases">
        <title>Draft genome sequence of Microdochium bolleyi, a fungal endophyte of beachgrass.</title>
        <authorList>
            <consortium name="DOE Joint Genome Institute"/>
            <person name="David A.S."/>
            <person name="May G."/>
            <person name="Haridas S."/>
            <person name="Lim J."/>
            <person name="Wang M."/>
            <person name="Labutti K."/>
            <person name="Lipzen A."/>
            <person name="Barry K."/>
            <person name="Grigoriev I.V."/>
        </authorList>
    </citation>
    <scope>NUCLEOTIDE SEQUENCE [LARGE SCALE GENOMIC DNA]</scope>
    <source>
        <strain evidence="12">J235TASD1</strain>
    </source>
</reference>
<feature type="active site" description="Cysteine sulfenic acid (-SOH) intermediate" evidence="8">
    <location>
        <position position="61"/>
    </location>
</feature>
<dbReference type="OrthoDB" id="195498at2759"/>
<accession>A0A136J9D1</accession>
<dbReference type="InterPro" id="IPR036249">
    <property type="entry name" value="Thioredoxin-like_sf"/>
</dbReference>
<dbReference type="PROSITE" id="PS51352">
    <property type="entry name" value="THIOREDOXIN_2"/>
    <property type="match status" value="1"/>
</dbReference>
<evidence type="ECO:0000256" key="2">
    <source>
        <dbReference type="ARBA" id="ARBA00022559"/>
    </source>
</evidence>
<dbReference type="GO" id="GO:0042744">
    <property type="term" value="P:hydrogen peroxide catabolic process"/>
    <property type="evidence" value="ECO:0007669"/>
    <property type="project" value="TreeGrafter"/>
</dbReference>
<keyword evidence="3 9" id="KW-0049">Antioxidant</keyword>
<feature type="domain" description="Thioredoxin" evidence="10">
    <location>
        <begin position="4"/>
        <end position="166"/>
    </location>
</feature>
<evidence type="ECO:0000256" key="5">
    <source>
        <dbReference type="ARBA" id="ARBA00023284"/>
    </source>
</evidence>
<dbReference type="GO" id="GO:0005739">
    <property type="term" value="C:mitochondrion"/>
    <property type="evidence" value="ECO:0007669"/>
    <property type="project" value="TreeGrafter"/>
</dbReference>
<dbReference type="PANTHER" id="PTHR10430:SF16">
    <property type="entry name" value="PEROXIREDOXIN-5, MITOCHONDRIAL"/>
    <property type="match status" value="1"/>
</dbReference>
<evidence type="ECO:0000313" key="11">
    <source>
        <dbReference type="EMBL" id="KXJ93765.1"/>
    </source>
</evidence>
<dbReference type="Gene3D" id="3.40.30.10">
    <property type="entry name" value="Glutaredoxin"/>
    <property type="match status" value="1"/>
</dbReference>
<keyword evidence="12" id="KW-1185">Reference proteome</keyword>
<dbReference type="EMBL" id="KQ964247">
    <property type="protein sequence ID" value="KXJ93765.1"/>
    <property type="molecule type" value="Genomic_DNA"/>
</dbReference>
<keyword evidence="2 9" id="KW-0575">Peroxidase</keyword>
<dbReference type="FunFam" id="3.40.30.10:FF:000020">
    <property type="entry name" value="Peroxiredoxin"/>
    <property type="match status" value="1"/>
</dbReference>
<dbReference type="GO" id="GO:0045454">
    <property type="term" value="P:cell redox homeostasis"/>
    <property type="evidence" value="ECO:0007669"/>
    <property type="project" value="TreeGrafter"/>
</dbReference>
<evidence type="ECO:0000313" key="12">
    <source>
        <dbReference type="Proteomes" id="UP000070501"/>
    </source>
</evidence>
<dbReference type="PANTHER" id="PTHR10430">
    <property type="entry name" value="PEROXIREDOXIN"/>
    <property type="match status" value="1"/>
</dbReference>
<evidence type="ECO:0000256" key="9">
    <source>
        <dbReference type="RuleBase" id="RU366011"/>
    </source>
</evidence>
<dbReference type="STRING" id="196109.A0A136J9D1"/>
<keyword evidence="4 9" id="KW-0560">Oxidoreductase</keyword>
<comment type="similarity">
    <text evidence="1 9">Belongs to the peroxiredoxin family. Prx5 subfamily.</text>
</comment>
<dbReference type="Proteomes" id="UP000070501">
    <property type="component" value="Unassembled WGS sequence"/>
</dbReference>